<keyword evidence="3 6" id="KW-0812">Transmembrane</keyword>
<gene>
    <name evidence="7" type="ORF">BBJ29_007372</name>
</gene>
<sequence length="354" mass="37636">MAPYVIRVELSPPVETELDVPVLVPEDDDVESVDDAVDFSEEDAELLLVVVVLQESAIEPTQQTESTKHTPATAATATAAAAAAAAAGDAALARRGLKNKSLDVSGAAAVSVMGLLTLSSGYRFGVLLLGFYFSGSKLTKVITLGTVTGLFGSVFDSVLGATVQVMYFDRASRKICDESAVGGDVEYVYGVDLLNNEQVNVVSVLVTFNDGDAIEYRGVADVSFYEDFLYQLMAVGTCPAKGHHTDTLLIAKQKRECAEKQAEAFRAQAQKSTSGADKVLRGCFQKTTTPRVVVDMNLQTVTFNSAFMQKFIRALVKAGGIAVPENVVAAVVTDDSGKATTVECCRDDEAEMRA</sequence>
<dbReference type="PANTHER" id="PTHR13353:SF5">
    <property type="entry name" value="TRANSMEMBRANE PROTEIN 19"/>
    <property type="match status" value="1"/>
</dbReference>
<evidence type="ECO:0000256" key="4">
    <source>
        <dbReference type="ARBA" id="ARBA00022989"/>
    </source>
</evidence>
<evidence type="ECO:0000313" key="8">
    <source>
        <dbReference type="Proteomes" id="UP000284657"/>
    </source>
</evidence>
<evidence type="ECO:0000256" key="1">
    <source>
        <dbReference type="ARBA" id="ARBA00004141"/>
    </source>
</evidence>
<comment type="similarity">
    <text evidence="2">Belongs to the TMEM19 family.</text>
</comment>
<comment type="caution">
    <text evidence="7">The sequence shown here is derived from an EMBL/GenBank/DDBJ whole genome shotgun (WGS) entry which is preliminary data.</text>
</comment>
<evidence type="ECO:0000256" key="6">
    <source>
        <dbReference type="SAM" id="Phobius"/>
    </source>
</evidence>
<accession>A0A3R7IXW1</accession>
<evidence type="ECO:0000313" key="7">
    <source>
        <dbReference type="EMBL" id="RLN59536.1"/>
    </source>
</evidence>
<evidence type="ECO:0000256" key="5">
    <source>
        <dbReference type="ARBA" id="ARBA00023136"/>
    </source>
</evidence>
<feature type="transmembrane region" description="Helical" evidence="6">
    <location>
        <begin position="142"/>
        <end position="168"/>
    </location>
</feature>
<keyword evidence="4 6" id="KW-1133">Transmembrane helix</keyword>
<reference evidence="7 8" key="1">
    <citation type="submission" date="2018-07" db="EMBL/GenBank/DDBJ databases">
        <title>Genome sequencing of oomycete isolates from Chile give support for New Zealand origin for Phytophthora kernoviae and make available the first Nothophytophthora sp. genome.</title>
        <authorList>
            <person name="Studholme D.J."/>
            <person name="Sanfuentes E."/>
            <person name="Panda P."/>
            <person name="Hill R."/>
            <person name="Sambles C."/>
            <person name="Grant M."/>
            <person name="Williams N.M."/>
            <person name="Mcdougal R.L."/>
        </authorList>
    </citation>
    <scope>NUCLEOTIDE SEQUENCE [LARGE SCALE GENOMIC DNA]</scope>
    <source>
        <strain evidence="7">Chile7</strain>
    </source>
</reference>
<comment type="subcellular location">
    <subcellularLocation>
        <location evidence="1">Membrane</location>
        <topology evidence="1">Multi-pass membrane protein</topology>
    </subcellularLocation>
</comment>
<dbReference type="AlphaFoldDB" id="A0A3R7IXW1"/>
<dbReference type="EMBL" id="MBAD02001034">
    <property type="protein sequence ID" value="RLN59536.1"/>
    <property type="molecule type" value="Genomic_DNA"/>
</dbReference>
<dbReference type="Pfam" id="PF01940">
    <property type="entry name" value="DUF92"/>
    <property type="match status" value="1"/>
</dbReference>
<dbReference type="InterPro" id="IPR002794">
    <property type="entry name" value="DUF92_TMEM19"/>
</dbReference>
<protein>
    <submittedName>
        <fullName evidence="7">Uncharacterized protein</fullName>
    </submittedName>
</protein>
<evidence type="ECO:0000256" key="2">
    <source>
        <dbReference type="ARBA" id="ARBA00009012"/>
    </source>
</evidence>
<dbReference type="PANTHER" id="PTHR13353">
    <property type="entry name" value="TRANSMEMBRANE PROTEIN 19"/>
    <property type="match status" value="1"/>
</dbReference>
<dbReference type="GO" id="GO:0016020">
    <property type="term" value="C:membrane"/>
    <property type="evidence" value="ECO:0007669"/>
    <property type="project" value="UniProtKB-SubCell"/>
</dbReference>
<proteinExistence type="inferred from homology"/>
<feature type="transmembrane region" description="Helical" evidence="6">
    <location>
        <begin position="104"/>
        <end position="122"/>
    </location>
</feature>
<name>A0A3R7IXW1_9STRA</name>
<organism evidence="7 8">
    <name type="scientific">Phytophthora kernoviae</name>
    <dbReference type="NCBI Taxonomy" id="325452"/>
    <lineage>
        <taxon>Eukaryota</taxon>
        <taxon>Sar</taxon>
        <taxon>Stramenopiles</taxon>
        <taxon>Oomycota</taxon>
        <taxon>Peronosporomycetes</taxon>
        <taxon>Peronosporales</taxon>
        <taxon>Peronosporaceae</taxon>
        <taxon>Phytophthora</taxon>
    </lineage>
</organism>
<keyword evidence="5 6" id="KW-0472">Membrane</keyword>
<evidence type="ECO:0000256" key="3">
    <source>
        <dbReference type="ARBA" id="ARBA00022692"/>
    </source>
</evidence>
<dbReference type="Proteomes" id="UP000284657">
    <property type="component" value="Unassembled WGS sequence"/>
</dbReference>